<evidence type="ECO:0000313" key="1">
    <source>
        <dbReference type="EMBL" id="GAI13358.1"/>
    </source>
</evidence>
<dbReference type="EMBL" id="BARV01003917">
    <property type="protein sequence ID" value="GAI13358.1"/>
    <property type="molecule type" value="Genomic_DNA"/>
</dbReference>
<comment type="caution">
    <text evidence="1">The sequence shown here is derived from an EMBL/GenBank/DDBJ whole genome shotgun (WGS) entry which is preliminary data.</text>
</comment>
<gene>
    <name evidence="1" type="ORF">S06H3_09048</name>
</gene>
<proteinExistence type="predicted"/>
<accession>X1L315</accession>
<reference evidence="1" key="1">
    <citation type="journal article" date="2014" name="Front. Microbiol.">
        <title>High frequency of phylogenetically diverse reductive dehalogenase-homologous genes in deep subseafloor sedimentary metagenomes.</title>
        <authorList>
            <person name="Kawai M."/>
            <person name="Futagami T."/>
            <person name="Toyoda A."/>
            <person name="Takaki Y."/>
            <person name="Nishi S."/>
            <person name="Hori S."/>
            <person name="Arai W."/>
            <person name="Tsubouchi T."/>
            <person name="Morono Y."/>
            <person name="Uchiyama I."/>
            <person name="Ito T."/>
            <person name="Fujiyama A."/>
            <person name="Inagaki F."/>
            <person name="Takami H."/>
        </authorList>
    </citation>
    <scope>NUCLEOTIDE SEQUENCE</scope>
    <source>
        <strain evidence="1">Expedition CK06-06</strain>
    </source>
</reference>
<sequence length="194" mass="21336">MFKPFFHPLRQALLNYVPSNVAPASMISSVQRGQITIPADQLSADATIPSVNLSSSLLLHLFYIDPLYATLRYLNTHLELINPTTVRASRYFQDGTHSHTVGFSVVEFNPFFINSVQSGQIDLISGFSSETATITAVDLDKSFISHLGLCRGVDSFNTSNYFAAVELLNSTTVRATRGGTSFTLEVFYSVIEAK</sequence>
<protein>
    <submittedName>
        <fullName evidence="1">Uncharacterized protein</fullName>
    </submittedName>
</protein>
<dbReference type="AlphaFoldDB" id="X1L315"/>
<organism evidence="1">
    <name type="scientific">marine sediment metagenome</name>
    <dbReference type="NCBI Taxonomy" id="412755"/>
    <lineage>
        <taxon>unclassified sequences</taxon>
        <taxon>metagenomes</taxon>
        <taxon>ecological metagenomes</taxon>
    </lineage>
</organism>
<name>X1L315_9ZZZZ</name>